<proteinExistence type="predicted"/>
<reference evidence="2 3" key="1">
    <citation type="submission" date="2020-09" db="EMBL/GenBank/DDBJ databases">
        <title>Parvimonas S3374 sp. nov.</title>
        <authorList>
            <person name="Buhl M."/>
        </authorList>
    </citation>
    <scope>NUCLEOTIDE SEQUENCE [LARGE SCALE GENOMIC DNA]</scope>
    <source>
        <strain evidence="2 3">S3374</strain>
    </source>
</reference>
<sequence length="206" mass="24283">MSNNYFDEVAKVWNTKERENRTFTVYEKMFKYLGENLKEKTALEIGSGDGLLATLFSKDLKEVDCMDMSLKMREESLKRINEMKIENISINDEKFLENSDKKYDFIYSLTAFHHIVDVDAELKLLKEHLKDDGKIIIMDLDTVSPDFHKDFPNFDGHDGFSKEEMENYFKNAGFTPINYEILWNGRNGEIDFRIFLMEGKIIRILK</sequence>
<dbReference type="PANTHER" id="PTHR43861:SF3">
    <property type="entry name" value="PUTATIVE (AFU_ORTHOLOGUE AFUA_2G14390)-RELATED"/>
    <property type="match status" value="1"/>
</dbReference>
<keyword evidence="3" id="KW-1185">Reference proteome</keyword>
<evidence type="ECO:0000256" key="1">
    <source>
        <dbReference type="ARBA" id="ARBA00022679"/>
    </source>
</evidence>
<gene>
    <name evidence="2" type="ORF">IBJ83_04405</name>
</gene>
<evidence type="ECO:0000313" key="2">
    <source>
        <dbReference type="EMBL" id="MBK1468558.1"/>
    </source>
</evidence>
<dbReference type="GO" id="GO:0008168">
    <property type="term" value="F:methyltransferase activity"/>
    <property type="evidence" value="ECO:0007669"/>
    <property type="project" value="UniProtKB-KW"/>
</dbReference>
<dbReference type="GO" id="GO:0032259">
    <property type="term" value="P:methylation"/>
    <property type="evidence" value="ECO:0007669"/>
    <property type="project" value="UniProtKB-KW"/>
</dbReference>
<organism evidence="2 3">
    <name type="scientific">Parvimonas parva</name>
    <dbReference type="NCBI Taxonomy" id="2769485"/>
    <lineage>
        <taxon>Bacteria</taxon>
        <taxon>Bacillati</taxon>
        <taxon>Bacillota</taxon>
        <taxon>Tissierellia</taxon>
        <taxon>Tissierellales</taxon>
        <taxon>Peptoniphilaceae</taxon>
        <taxon>Parvimonas</taxon>
    </lineage>
</organism>
<keyword evidence="2" id="KW-0489">Methyltransferase</keyword>
<dbReference type="RefSeq" id="WP_201275534.1">
    <property type="nucleotide sequence ID" value="NZ_JACVDA010000010.1"/>
</dbReference>
<protein>
    <submittedName>
        <fullName evidence="2">Class I SAM-dependent methyltransferase</fullName>
    </submittedName>
</protein>
<dbReference type="Pfam" id="PF13489">
    <property type="entry name" value="Methyltransf_23"/>
    <property type="match status" value="1"/>
</dbReference>
<dbReference type="CDD" id="cd02440">
    <property type="entry name" value="AdoMet_MTases"/>
    <property type="match status" value="1"/>
</dbReference>
<dbReference type="EMBL" id="JACVDA010000010">
    <property type="protein sequence ID" value="MBK1468558.1"/>
    <property type="molecule type" value="Genomic_DNA"/>
</dbReference>
<keyword evidence="1" id="KW-0808">Transferase</keyword>
<comment type="caution">
    <text evidence="2">The sequence shown here is derived from an EMBL/GenBank/DDBJ whole genome shotgun (WGS) entry which is preliminary data.</text>
</comment>
<evidence type="ECO:0000313" key="3">
    <source>
        <dbReference type="Proteomes" id="UP000823123"/>
    </source>
</evidence>
<dbReference type="InterPro" id="IPR029063">
    <property type="entry name" value="SAM-dependent_MTases_sf"/>
</dbReference>
<dbReference type="PANTHER" id="PTHR43861">
    <property type="entry name" value="TRANS-ACONITATE 2-METHYLTRANSFERASE-RELATED"/>
    <property type="match status" value="1"/>
</dbReference>
<name>A0ABS1C9D4_9FIRM</name>
<dbReference type="SUPFAM" id="SSF53335">
    <property type="entry name" value="S-adenosyl-L-methionine-dependent methyltransferases"/>
    <property type="match status" value="1"/>
</dbReference>
<accession>A0ABS1C9D4</accession>
<dbReference type="Proteomes" id="UP000823123">
    <property type="component" value="Unassembled WGS sequence"/>
</dbReference>
<dbReference type="Gene3D" id="3.40.50.150">
    <property type="entry name" value="Vaccinia Virus protein VP39"/>
    <property type="match status" value="1"/>
</dbReference>